<accession>A0A9D2JYL2</accession>
<dbReference type="AlphaFoldDB" id="A0A9D2JYL2"/>
<dbReference type="Pfam" id="PF13302">
    <property type="entry name" value="Acetyltransf_3"/>
    <property type="match status" value="1"/>
</dbReference>
<protein>
    <submittedName>
        <fullName evidence="2">GNAT family N-acetyltransferase</fullName>
    </submittedName>
</protein>
<dbReference type="InterPro" id="IPR000182">
    <property type="entry name" value="GNAT_dom"/>
</dbReference>
<evidence type="ECO:0000313" key="3">
    <source>
        <dbReference type="Proteomes" id="UP000824106"/>
    </source>
</evidence>
<organism evidence="2 3">
    <name type="scientific">Candidatus Atopostipes pullistercoris</name>
    <dbReference type="NCBI Taxonomy" id="2838467"/>
    <lineage>
        <taxon>Bacteria</taxon>
        <taxon>Bacillati</taxon>
        <taxon>Bacillota</taxon>
        <taxon>Bacilli</taxon>
        <taxon>Lactobacillales</taxon>
        <taxon>Carnobacteriaceae</taxon>
        <taxon>Atopostipes</taxon>
    </lineage>
</organism>
<dbReference type="GO" id="GO:0016747">
    <property type="term" value="F:acyltransferase activity, transferring groups other than amino-acyl groups"/>
    <property type="evidence" value="ECO:0007669"/>
    <property type="project" value="InterPro"/>
</dbReference>
<dbReference type="InterPro" id="IPR016181">
    <property type="entry name" value="Acyl_CoA_acyltransferase"/>
</dbReference>
<evidence type="ECO:0000313" key="2">
    <source>
        <dbReference type="EMBL" id="HIZ71422.1"/>
    </source>
</evidence>
<feature type="domain" description="N-acetyltransferase" evidence="1">
    <location>
        <begin position="2"/>
        <end position="47"/>
    </location>
</feature>
<dbReference type="SUPFAM" id="SSF55729">
    <property type="entry name" value="Acyl-CoA N-acyltransferases (Nat)"/>
    <property type="match status" value="1"/>
</dbReference>
<dbReference type="Gene3D" id="3.40.630.30">
    <property type="match status" value="1"/>
</dbReference>
<reference evidence="2" key="2">
    <citation type="submission" date="2021-04" db="EMBL/GenBank/DDBJ databases">
        <authorList>
            <person name="Gilroy R."/>
        </authorList>
    </citation>
    <scope>NUCLEOTIDE SEQUENCE</scope>
    <source>
        <strain evidence="2">CHK169-4300</strain>
    </source>
</reference>
<reference evidence="2" key="1">
    <citation type="journal article" date="2021" name="PeerJ">
        <title>Extensive microbial diversity within the chicken gut microbiome revealed by metagenomics and culture.</title>
        <authorList>
            <person name="Gilroy R."/>
            <person name="Ravi A."/>
            <person name="Getino M."/>
            <person name="Pursley I."/>
            <person name="Horton D.L."/>
            <person name="Alikhan N.F."/>
            <person name="Baker D."/>
            <person name="Gharbi K."/>
            <person name="Hall N."/>
            <person name="Watson M."/>
            <person name="Adriaenssens E.M."/>
            <person name="Foster-Nyarko E."/>
            <person name="Jarju S."/>
            <person name="Secka A."/>
            <person name="Antonio M."/>
            <person name="Oren A."/>
            <person name="Chaudhuri R.R."/>
            <person name="La Ragione R."/>
            <person name="Hildebrand F."/>
            <person name="Pallen M.J."/>
        </authorList>
    </citation>
    <scope>NUCLEOTIDE SEQUENCE</scope>
    <source>
        <strain evidence="2">CHK169-4300</strain>
    </source>
</reference>
<sequence length="102" mass="12065">KPFHGKGYNTIAKNAFFAELFLELNIDTIYMRIRCENTRSKRACEKLPYTQLANDTRPQLFKQLNPTEKIYDLYEIPKDLFLLHYLRQDSIVAEQSFDSLEA</sequence>
<dbReference type="Proteomes" id="UP000824106">
    <property type="component" value="Unassembled WGS sequence"/>
</dbReference>
<proteinExistence type="predicted"/>
<evidence type="ECO:0000259" key="1">
    <source>
        <dbReference type="Pfam" id="PF13302"/>
    </source>
</evidence>
<feature type="non-terminal residue" evidence="2">
    <location>
        <position position="1"/>
    </location>
</feature>
<dbReference type="EMBL" id="DXAZ01000104">
    <property type="protein sequence ID" value="HIZ71422.1"/>
    <property type="molecule type" value="Genomic_DNA"/>
</dbReference>
<comment type="caution">
    <text evidence="2">The sequence shown here is derived from an EMBL/GenBank/DDBJ whole genome shotgun (WGS) entry which is preliminary data.</text>
</comment>
<name>A0A9D2JYL2_9LACT</name>
<gene>
    <name evidence="2" type="ORF">H9808_06620</name>
</gene>